<evidence type="ECO:0000256" key="1">
    <source>
        <dbReference type="SAM" id="MobiDB-lite"/>
    </source>
</evidence>
<dbReference type="AlphaFoldDB" id="A0A6J4NHS7"/>
<reference evidence="2" key="1">
    <citation type="submission" date="2020-02" db="EMBL/GenBank/DDBJ databases">
        <authorList>
            <person name="Meier V. D."/>
        </authorList>
    </citation>
    <scope>NUCLEOTIDE SEQUENCE</scope>
    <source>
        <strain evidence="2">AVDCRST_MAG51</strain>
    </source>
</reference>
<proteinExistence type="predicted"/>
<feature type="compositionally biased region" description="Basic and acidic residues" evidence="1">
    <location>
        <begin position="363"/>
        <end position="375"/>
    </location>
</feature>
<accession>A0A6J4NHS7</accession>
<protein>
    <submittedName>
        <fullName evidence="2">N-acetylglutamate synthase</fullName>
        <ecNumber evidence="2">2.3.1.1</ecNumber>
    </submittedName>
</protein>
<feature type="region of interest" description="Disordered" evidence="1">
    <location>
        <begin position="145"/>
        <end position="168"/>
    </location>
</feature>
<evidence type="ECO:0000313" key="2">
    <source>
        <dbReference type="EMBL" id="CAA9386347.1"/>
    </source>
</evidence>
<name>A0A6J4NHS7_9BURK</name>
<feature type="compositionally biased region" description="Basic and acidic residues" evidence="1">
    <location>
        <begin position="27"/>
        <end position="56"/>
    </location>
</feature>
<feature type="non-terminal residue" evidence="2">
    <location>
        <position position="449"/>
    </location>
</feature>
<organism evidence="2">
    <name type="scientific">uncultured Ramlibacter sp</name>
    <dbReference type="NCBI Taxonomy" id="260755"/>
    <lineage>
        <taxon>Bacteria</taxon>
        <taxon>Pseudomonadati</taxon>
        <taxon>Pseudomonadota</taxon>
        <taxon>Betaproteobacteria</taxon>
        <taxon>Burkholderiales</taxon>
        <taxon>Comamonadaceae</taxon>
        <taxon>Ramlibacter</taxon>
        <taxon>environmental samples</taxon>
    </lineage>
</organism>
<sequence length="449" mass="48684">VHRLHFHLRAVVPLGGAVHPHAPGQDLRGRDRRRGDCGGEATEHRPGPGADPEHGRQGGAGARLPPPGQRAAEGQGPRCEVLAWHAHHRRSGAGLRPGGRRPAALRDRGGLQHGAAEHADGGFHGAGDLRELRHRAARRHRRRRGFPAFGPGAQGRRGWHPAHAGTRRHGAAVPLRLLAHRRGLQPDDGGSGHQRGHRPAGRQAGVPDRDPRHPRAARRARIRREPDRHRAAAGGRRTAAGPVAQRAAAHRHGVLPPALRESLQGGRRAQPHPAVRRRRIAAAGGVRARRHRHHGDRREAGEPPGGDGRRRGRHPAADRALRARWHPGAPRTHGDRARHRQLQHHRARRRDLRLRRPLPLPGSEDRRDGGADRVAAKPGPGRRREDPQAHRAARQGHGPGQHLRAHHAHHALVPQARLRAGGTGVAAGSAQAEIQLGPAVDGVREEAGL</sequence>
<feature type="non-terminal residue" evidence="2">
    <location>
        <position position="1"/>
    </location>
</feature>
<feature type="compositionally biased region" description="Basic residues" evidence="1">
    <location>
        <begin position="336"/>
        <end position="356"/>
    </location>
</feature>
<dbReference type="GO" id="GO:0016746">
    <property type="term" value="F:acyltransferase activity"/>
    <property type="evidence" value="ECO:0007669"/>
    <property type="project" value="UniProtKB-KW"/>
</dbReference>
<dbReference type="EC" id="2.3.1.1" evidence="2"/>
<feature type="compositionally biased region" description="Basic and acidic residues" evidence="1">
    <location>
        <begin position="104"/>
        <end position="128"/>
    </location>
</feature>
<feature type="region of interest" description="Disordered" evidence="1">
    <location>
        <begin position="16"/>
        <end position="76"/>
    </location>
</feature>
<feature type="region of interest" description="Disordered" evidence="1">
    <location>
        <begin position="182"/>
        <end position="407"/>
    </location>
</feature>
<feature type="region of interest" description="Disordered" evidence="1">
    <location>
        <begin position="89"/>
        <end position="128"/>
    </location>
</feature>
<feature type="compositionally biased region" description="Basic residues" evidence="1">
    <location>
        <begin position="157"/>
        <end position="168"/>
    </location>
</feature>
<keyword evidence="2" id="KW-0012">Acyltransferase</keyword>
<dbReference type="EMBL" id="CADCUX010000037">
    <property type="protein sequence ID" value="CAA9386347.1"/>
    <property type="molecule type" value="Genomic_DNA"/>
</dbReference>
<feature type="compositionally biased region" description="Low complexity" evidence="1">
    <location>
        <begin position="232"/>
        <end position="241"/>
    </location>
</feature>
<keyword evidence="2" id="KW-0808">Transferase</keyword>
<gene>
    <name evidence="2" type="ORF">AVDCRST_MAG51-117</name>
</gene>